<dbReference type="EnsemblPlants" id="Bo1g092980.1">
    <property type="protein sequence ID" value="Bo1g092980.1"/>
    <property type="gene ID" value="Bo1g092980"/>
</dbReference>
<evidence type="ECO:0000256" key="1">
    <source>
        <dbReference type="SAM" id="MobiDB-lite"/>
    </source>
</evidence>
<reference evidence="2 3" key="1">
    <citation type="journal article" date="2014" name="Genome Biol.">
        <title>Transcriptome and methylome profiling reveals relics of genome dominance in the mesopolyploid Brassica oleracea.</title>
        <authorList>
            <person name="Parkin I.A."/>
            <person name="Koh C."/>
            <person name="Tang H."/>
            <person name="Robinson S.J."/>
            <person name="Kagale S."/>
            <person name="Clarke W.E."/>
            <person name="Town C.D."/>
            <person name="Nixon J."/>
            <person name="Krishnakumar V."/>
            <person name="Bidwell S.L."/>
            <person name="Denoeud F."/>
            <person name="Belcram H."/>
            <person name="Links M.G."/>
            <person name="Just J."/>
            <person name="Clarke C."/>
            <person name="Bender T."/>
            <person name="Huebert T."/>
            <person name="Mason A.S."/>
            <person name="Pires J.C."/>
            <person name="Barker G."/>
            <person name="Moore J."/>
            <person name="Walley P.G."/>
            <person name="Manoli S."/>
            <person name="Batley J."/>
            <person name="Edwards D."/>
            <person name="Nelson M.N."/>
            <person name="Wang X."/>
            <person name="Paterson A.H."/>
            <person name="King G."/>
            <person name="Bancroft I."/>
            <person name="Chalhoub B."/>
            <person name="Sharpe A.G."/>
        </authorList>
    </citation>
    <scope>NUCLEOTIDE SEQUENCE</scope>
    <source>
        <strain evidence="2 3">cv. TO1000</strain>
    </source>
</reference>
<accession>A0A0D3AAC9</accession>
<evidence type="ECO:0000313" key="2">
    <source>
        <dbReference type="EnsemblPlants" id="Bo1g092980.1"/>
    </source>
</evidence>
<sequence>MNTLDELNARSDTYLGELNPSDTYISELDELIELSDTTLELSEQRDTEERASLVAGTLSCILVRLSLSKQRLIRWTSPSKLLFFVGLVSHIKKRFEIASLLDRCVTSGNKLGREYQRPFRNLCATHHSISSPSEFISYPIRLSDPFIRRIMCHEEKAGRKVQEEKLREWRYNKRTAEMRAQSERDQEKEAKKSRPERDKWKKPLSKEETPSTRTEEKRNKGFEKWLESFKARIHQSITNPRPCSVLEEDQEAKDIEPELSTVYVRAEAKDYLGPIFDEEEEPFGRWTMDDDLDPIFDEKDDHLDDDLGPIFDEEDDHLDDDSGPIFDEEKEPEAASVLLAIQTVAEDVVDSGPEADNEKDLTTAYASGDILGSFSCDKLVQPFVCKEYDPVKLLRHEEGLQHFIFEPREETRDQRNNNQSLAKKIAKVEQKNVGSFILEGPDLRINPFKGGGDDATQIISYVSTRSLRYEQGKQLIIAWLNGHFMGLIGLIDEVLDREKLMGLMQN</sequence>
<dbReference type="Proteomes" id="UP000032141">
    <property type="component" value="Chromosome C1"/>
</dbReference>
<dbReference type="AlphaFoldDB" id="A0A0D3AAC9"/>
<name>A0A0D3AAC9_BRAOL</name>
<dbReference type="Gramene" id="Bo1g092980.1">
    <property type="protein sequence ID" value="Bo1g092980.1"/>
    <property type="gene ID" value="Bo1g092980"/>
</dbReference>
<keyword evidence="3" id="KW-1185">Reference proteome</keyword>
<reference evidence="2" key="2">
    <citation type="submission" date="2015-03" db="UniProtKB">
        <authorList>
            <consortium name="EnsemblPlants"/>
        </authorList>
    </citation>
    <scope>IDENTIFICATION</scope>
</reference>
<proteinExistence type="predicted"/>
<dbReference type="HOGENOM" id="CLU_539264_0_0_1"/>
<evidence type="ECO:0000313" key="3">
    <source>
        <dbReference type="Proteomes" id="UP000032141"/>
    </source>
</evidence>
<feature type="region of interest" description="Disordered" evidence="1">
    <location>
        <begin position="176"/>
        <end position="219"/>
    </location>
</feature>
<organism evidence="2 3">
    <name type="scientific">Brassica oleracea var. oleracea</name>
    <dbReference type="NCBI Taxonomy" id="109376"/>
    <lineage>
        <taxon>Eukaryota</taxon>
        <taxon>Viridiplantae</taxon>
        <taxon>Streptophyta</taxon>
        <taxon>Embryophyta</taxon>
        <taxon>Tracheophyta</taxon>
        <taxon>Spermatophyta</taxon>
        <taxon>Magnoliopsida</taxon>
        <taxon>eudicotyledons</taxon>
        <taxon>Gunneridae</taxon>
        <taxon>Pentapetalae</taxon>
        <taxon>rosids</taxon>
        <taxon>malvids</taxon>
        <taxon>Brassicales</taxon>
        <taxon>Brassicaceae</taxon>
        <taxon>Brassiceae</taxon>
        <taxon>Brassica</taxon>
    </lineage>
</organism>
<protein>
    <submittedName>
        <fullName evidence="2">Uncharacterized protein</fullName>
    </submittedName>
</protein>